<keyword evidence="3" id="KW-1185">Reference proteome</keyword>
<dbReference type="RefSeq" id="WP_313983357.1">
    <property type="nucleotide sequence ID" value="NZ_JASJOS010000011.1"/>
</dbReference>
<organism evidence="1 4">
    <name type="scientific">Xanthocytophaga flava</name>
    <dbReference type="NCBI Taxonomy" id="3048013"/>
    <lineage>
        <taxon>Bacteria</taxon>
        <taxon>Pseudomonadati</taxon>
        <taxon>Bacteroidota</taxon>
        <taxon>Cytophagia</taxon>
        <taxon>Cytophagales</taxon>
        <taxon>Rhodocytophagaceae</taxon>
        <taxon>Xanthocytophaga</taxon>
    </lineage>
</organism>
<dbReference type="EMBL" id="JASJOT010000017">
    <property type="protein sequence ID" value="MDJ1495792.1"/>
    <property type="molecule type" value="Genomic_DNA"/>
</dbReference>
<gene>
    <name evidence="1" type="primary">ytxJ</name>
    <name evidence="1" type="ORF">QNI16_23415</name>
    <name evidence="2" type="ORF">QNI19_22845</name>
</gene>
<dbReference type="NCBIfam" id="TIGR04019">
    <property type="entry name" value="B_thiol_YtxJ"/>
    <property type="match status" value="1"/>
</dbReference>
<dbReference type="Pfam" id="PF11009">
    <property type="entry name" value="BrxC"/>
    <property type="match status" value="1"/>
</dbReference>
<reference evidence="1 3" key="1">
    <citation type="submission" date="2023-05" db="EMBL/GenBank/DDBJ databases">
        <authorList>
            <person name="Zhang X."/>
        </authorList>
    </citation>
    <scope>NUCLEOTIDE SEQUENCE</scope>
    <source>
        <strain evidence="2 3">DM2B3-1</strain>
        <strain evidence="1">YF14B1</strain>
    </source>
</reference>
<dbReference type="InterPro" id="IPR022551">
    <property type="entry name" value="BrxC"/>
</dbReference>
<sequence length="116" mass="13500">MNWIQLTEEKQLQEIEQASHQQPVVIFKHSTRCSISATALGRLERNWNEGEMQSVKAYYLDLISFRTLSTRIAHTFDVEHQSPQILVIQKGECVYNASHWDIAYADVKKQLENSHN</sequence>
<dbReference type="Gene3D" id="3.40.30.10">
    <property type="entry name" value="Glutaredoxin"/>
    <property type="match status" value="1"/>
</dbReference>
<evidence type="ECO:0000313" key="4">
    <source>
        <dbReference type="Proteomes" id="UP001241110"/>
    </source>
</evidence>
<dbReference type="AlphaFoldDB" id="A0AAE3UAM0"/>
<dbReference type="Proteomes" id="UP001241110">
    <property type="component" value="Unassembled WGS sequence"/>
</dbReference>
<evidence type="ECO:0000313" key="2">
    <source>
        <dbReference type="EMBL" id="MDJ1495792.1"/>
    </source>
</evidence>
<name>A0AAE3UAM0_9BACT</name>
<protein>
    <submittedName>
        <fullName evidence="1">Bacillithiol system redox-active protein YtxJ</fullName>
    </submittedName>
</protein>
<dbReference type="Proteomes" id="UP001228581">
    <property type="component" value="Unassembled WGS sequence"/>
</dbReference>
<accession>A0AAE3UAM0</accession>
<evidence type="ECO:0000313" key="3">
    <source>
        <dbReference type="Proteomes" id="UP001228581"/>
    </source>
</evidence>
<evidence type="ECO:0000313" key="1">
    <source>
        <dbReference type="EMBL" id="MDJ1483468.1"/>
    </source>
</evidence>
<dbReference type="EMBL" id="JASJOS010000011">
    <property type="protein sequence ID" value="MDJ1483468.1"/>
    <property type="molecule type" value="Genomic_DNA"/>
</dbReference>
<comment type="caution">
    <text evidence="1">The sequence shown here is derived from an EMBL/GenBank/DDBJ whole genome shotgun (WGS) entry which is preliminary data.</text>
</comment>
<proteinExistence type="predicted"/>